<keyword evidence="7" id="KW-1185">Reference proteome</keyword>
<proteinExistence type="predicted"/>
<protein>
    <submittedName>
        <fullName evidence="6">Uncharacterized protein</fullName>
    </submittedName>
</protein>
<keyword evidence="3 5" id="KW-1133">Transmembrane helix</keyword>
<evidence type="ECO:0000256" key="2">
    <source>
        <dbReference type="ARBA" id="ARBA00022692"/>
    </source>
</evidence>
<dbReference type="GO" id="GO:0004984">
    <property type="term" value="F:olfactory receptor activity"/>
    <property type="evidence" value="ECO:0007669"/>
    <property type="project" value="TreeGrafter"/>
</dbReference>
<keyword evidence="4 5" id="KW-0472">Membrane</keyword>
<evidence type="ECO:0000256" key="4">
    <source>
        <dbReference type="ARBA" id="ARBA00023136"/>
    </source>
</evidence>
<name>A0A8R1HPR7_CAEJA</name>
<comment type="subcellular location">
    <subcellularLocation>
        <location evidence="1">Membrane</location>
        <topology evidence="1">Multi-pass membrane protein</topology>
    </subcellularLocation>
</comment>
<feature type="transmembrane region" description="Helical" evidence="5">
    <location>
        <begin position="162"/>
        <end position="184"/>
    </location>
</feature>
<dbReference type="InterPro" id="IPR051080">
    <property type="entry name" value="Nematode_rcpt-like_serp_alpha"/>
</dbReference>
<organism evidence="6 7">
    <name type="scientific">Caenorhabditis japonica</name>
    <dbReference type="NCBI Taxonomy" id="281687"/>
    <lineage>
        <taxon>Eukaryota</taxon>
        <taxon>Metazoa</taxon>
        <taxon>Ecdysozoa</taxon>
        <taxon>Nematoda</taxon>
        <taxon>Chromadorea</taxon>
        <taxon>Rhabditida</taxon>
        <taxon>Rhabditina</taxon>
        <taxon>Rhabditomorpha</taxon>
        <taxon>Rhabditoidea</taxon>
        <taxon>Rhabditidae</taxon>
        <taxon>Peloderinae</taxon>
        <taxon>Caenorhabditis</taxon>
    </lineage>
</organism>
<evidence type="ECO:0000313" key="7">
    <source>
        <dbReference type="Proteomes" id="UP000005237"/>
    </source>
</evidence>
<dbReference type="PANTHER" id="PTHR31357:SF16">
    <property type="entry name" value="G_PROTEIN_RECEP_F1_2 DOMAIN-CONTAINING PROTEIN-RELATED"/>
    <property type="match status" value="1"/>
</dbReference>
<dbReference type="Proteomes" id="UP000005237">
    <property type="component" value="Unassembled WGS sequence"/>
</dbReference>
<dbReference type="AlphaFoldDB" id="A0A8R1HPR7"/>
<feature type="transmembrane region" description="Helical" evidence="5">
    <location>
        <begin position="76"/>
        <end position="98"/>
    </location>
</feature>
<evidence type="ECO:0000256" key="5">
    <source>
        <dbReference type="SAM" id="Phobius"/>
    </source>
</evidence>
<dbReference type="PANTHER" id="PTHR31357">
    <property type="entry name" value="SERPENTINE RECEPTOR CLASS ALPHA-10"/>
    <property type="match status" value="1"/>
</dbReference>
<feature type="transmembrane region" description="Helical" evidence="5">
    <location>
        <begin position="33"/>
        <end position="55"/>
    </location>
</feature>
<keyword evidence="2 5" id="KW-0812">Transmembrane</keyword>
<evidence type="ECO:0000313" key="6">
    <source>
        <dbReference type="EnsemblMetazoa" id="CJA03424.1"/>
    </source>
</evidence>
<dbReference type="GO" id="GO:0016020">
    <property type="term" value="C:membrane"/>
    <property type="evidence" value="ECO:0007669"/>
    <property type="project" value="UniProtKB-SubCell"/>
</dbReference>
<reference evidence="6" key="2">
    <citation type="submission" date="2022-06" db="UniProtKB">
        <authorList>
            <consortium name="EnsemblMetazoa"/>
        </authorList>
    </citation>
    <scope>IDENTIFICATION</scope>
    <source>
        <strain evidence="6">DF5081</strain>
    </source>
</reference>
<evidence type="ECO:0000256" key="3">
    <source>
        <dbReference type="ARBA" id="ARBA00022989"/>
    </source>
</evidence>
<feature type="transmembrane region" description="Helical" evidence="5">
    <location>
        <begin position="129"/>
        <end position="150"/>
    </location>
</feature>
<dbReference type="InterPro" id="IPR019408">
    <property type="entry name" value="7TM_GPCR_serpentine_rcpt_Srab"/>
</dbReference>
<sequence>MVCLIHASIFIERLYASLRLGHYENSEASKPTLSVFLLIFSCASALTIVYFMLIADDKDEKITHCLSFSATKMGNSFYTLFCCQFYFEIGLFMSQFLLRNYNRLQQQDITKTLGCKYQLFENLQVLEQITPIIITCSLVIGTYNLTALLLRLFKDVISKNLYILLTFYIWVMPHLPYLMSFLSFRIIRENIRSKTERLKDAVTSSEEAVFSFSMYKWDEAYDRRFNVTVGKIRWWNKICRLINL</sequence>
<accession>A0A8R1HPR7</accession>
<dbReference type="EnsemblMetazoa" id="CJA03424.1">
    <property type="protein sequence ID" value="CJA03424.1"/>
    <property type="gene ID" value="WBGene00122628"/>
</dbReference>
<dbReference type="Pfam" id="PF10292">
    <property type="entry name" value="7TM_GPCR_Srab"/>
    <property type="match status" value="1"/>
</dbReference>
<evidence type="ECO:0000256" key="1">
    <source>
        <dbReference type="ARBA" id="ARBA00004141"/>
    </source>
</evidence>
<reference evidence="7" key="1">
    <citation type="submission" date="2010-08" db="EMBL/GenBank/DDBJ databases">
        <authorList>
            <consortium name="Caenorhabditis japonica Sequencing Consortium"/>
            <person name="Wilson R.K."/>
        </authorList>
    </citation>
    <scope>NUCLEOTIDE SEQUENCE [LARGE SCALE GENOMIC DNA]</scope>
    <source>
        <strain evidence="7">DF5081</strain>
    </source>
</reference>